<organism evidence="1 2">
    <name type="scientific">Auriscalpium vulgare</name>
    <dbReference type="NCBI Taxonomy" id="40419"/>
    <lineage>
        <taxon>Eukaryota</taxon>
        <taxon>Fungi</taxon>
        <taxon>Dikarya</taxon>
        <taxon>Basidiomycota</taxon>
        <taxon>Agaricomycotina</taxon>
        <taxon>Agaricomycetes</taxon>
        <taxon>Russulales</taxon>
        <taxon>Auriscalpiaceae</taxon>
        <taxon>Auriscalpium</taxon>
    </lineage>
</organism>
<protein>
    <submittedName>
        <fullName evidence="1">Uncharacterized protein</fullName>
    </submittedName>
</protein>
<reference evidence="1" key="2">
    <citation type="journal article" date="2022" name="New Phytol.">
        <title>Evolutionary transition to the ectomycorrhizal habit in the genomes of a hyperdiverse lineage of mushroom-forming fungi.</title>
        <authorList>
            <person name="Looney B."/>
            <person name="Miyauchi S."/>
            <person name="Morin E."/>
            <person name="Drula E."/>
            <person name="Courty P.E."/>
            <person name="Kohler A."/>
            <person name="Kuo A."/>
            <person name="LaButti K."/>
            <person name="Pangilinan J."/>
            <person name="Lipzen A."/>
            <person name="Riley R."/>
            <person name="Andreopoulos W."/>
            <person name="He G."/>
            <person name="Johnson J."/>
            <person name="Nolan M."/>
            <person name="Tritt A."/>
            <person name="Barry K.W."/>
            <person name="Grigoriev I.V."/>
            <person name="Nagy L.G."/>
            <person name="Hibbett D."/>
            <person name="Henrissat B."/>
            <person name="Matheny P.B."/>
            <person name="Labbe J."/>
            <person name="Martin F.M."/>
        </authorList>
    </citation>
    <scope>NUCLEOTIDE SEQUENCE</scope>
    <source>
        <strain evidence="1">FP105234-sp</strain>
    </source>
</reference>
<comment type="caution">
    <text evidence="1">The sequence shown here is derived from an EMBL/GenBank/DDBJ whole genome shotgun (WGS) entry which is preliminary data.</text>
</comment>
<gene>
    <name evidence="1" type="ORF">FA95DRAFT_117333</name>
</gene>
<keyword evidence="2" id="KW-1185">Reference proteome</keyword>
<evidence type="ECO:0000313" key="2">
    <source>
        <dbReference type="Proteomes" id="UP000814033"/>
    </source>
</evidence>
<dbReference type="EMBL" id="MU275949">
    <property type="protein sequence ID" value="KAI0045518.1"/>
    <property type="molecule type" value="Genomic_DNA"/>
</dbReference>
<name>A0ACB8RPT7_9AGAM</name>
<dbReference type="Proteomes" id="UP000814033">
    <property type="component" value="Unassembled WGS sequence"/>
</dbReference>
<evidence type="ECO:0000313" key="1">
    <source>
        <dbReference type="EMBL" id="KAI0045518.1"/>
    </source>
</evidence>
<proteinExistence type="predicted"/>
<accession>A0ACB8RPT7</accession>
<reference evidence="1" key="1">
    <citation type="submission" date="2021-02" db="EMBL/GenBank/DDBJ databases">
        <authorList>
            <consortium name="DOE Joint Genome Institute"/>
            <person name="Ahrendt S."/>
            <person name="Looney B.P."/>
            <person name="Miyauchi S."/>
            <person name="Morin E."/>
            <person name="Drula E."/>
            <person name="Courty P.E."/>
            <person name="Chicoki N."/>
            <person name="Fauchery L."/>
            <person name="Kohler A."/>
            <person name="Kuo A."/>
            <person name="Labutti K."/>
            <person name="Pangilinan J."/>
            <person name="Lipzen A."/>
            <person name="Riley R."/>
            <person name="Andreopoulos W."/>
            <person name="He G."/>
            <person name="Johnson J."/>
            <person name="Barry K.W."/>
            <person name="Grigoriev I.V."/>
            <person name="Nagy L."/>
            <person name="Hibbett D."/>
            <person name="Henrissat B."/>
            <person name="Matheny P.B."/>
            <person name="Labbe J."/>
            <person name="Martin F."/>
        </authorList>
    </citation>
    <scope>NUCLEOTIDE SEQUENCE</scope>
    <source>
        <strain evidence="1">FP105234-sp</strain>
    </source>
</reference>
<sequence>MQDAAHRHRLPSGTCLLTRFDTIGPHRRPSAVSSTTSPVICGSSSRTHAQLSVAPAPSCMDTNLGRSRYQQSLAWTCADRIKVVALMQNSQGPLSSTLHDWSPDTSLLASGISKPHARFFFDDGNVIMLVENVRYQIHKFFFNRDSAYFASRLATISLWNPFVPPSVALPDVTVAEFDAFLSILYPSDFDKTEISSVADWTAVLRLATMWGFTSIVNRAIRHLDTLTSPLDKLVLARAHRVERWVVPALVALCERPECLNLEDVRRMTLEDIVLVGRLRESVRDAALKVSPEDVRTQVEAALLRKPSTPTKDQAVPAKHQSLPGMDALSRAVALKVPKSQWRRTTTRPESFRSRLWVLETGDPPVPQGVGWGSVWGQKVREACERGLGED</sequence>